<sequence>MQLSYISFIFLSLQTYYAKTLSLEEFKQVSKRTTERYLGHVEATKTTCDEHLSINPQGNMTCYAIKAGNQPLDMGIFTDDLVPYNKSTKKDFVLHLSTNKALTGDMLKEKSPDFVLFTSEINPECEIIEFAHQRLGPIISSGATFTIREYNTEKSTTTHESKPSFKYETPKFLPVFLSTQAKAKYTTSTEEVTHSNIGKTFESQRDSSCTPYAISYALSCKYTNHRKVLFQEGKVIGNYSVTQPLKGDHFIPNPYDNAFVSQVTGCVHLGSS</sequence>
<accession>A0ACC2TU11</accession>
<dbReference type="EMBL" id="QTSX02002160">
    <property type="protein sequence ID" value="KAJ9078163.1"/>
    <property type="molecule type" value="Genomic_DNA"/>
</dbReference>
<organism evidence="1 2">
    <name type="scientific">Entomophthora muscae</name>
    <dbReference type="NCBI Taxonomy" id="34485"/>
    <lineage>
        <taxon>Eukaryota</taxon>
        <taxon>Fungi</taxon>
        <taxon>Fungi incertae sedis</taxon>
        <taxon>Zoopagomycota</taxon>
        <taxon>Entomophthoromycotina</taxon>
        <taxon>Entomophthoromycetes</taxon>
        <taxon>Entomophthorales</taxon>
        <taxon>Entomophthoraceae</taxon>
        <taxon>Entomophthora</taxon>
    </lineage>
</organism>
<evidence type="ECO:0000313" key="2">
    <source>
        <dbReference type="Proteomes" id="UP001165960"/>
    </source>
</evidence>
<proteinExistence type="predicted"/>
<evidence type="ECO:0000313" key="1">
    <source>
        <dbReference type="EMBL" id="KAJ9078163.1"/>
    </source>
</evidence>
<name>A0ACC2TU11_9FUNG</name>
<comment type="caution">
    <text evidence="1">The sequence shown here is derived from an EMBL/GenBank/DDBJ whole genome shotgun (WGS) entry which is preliminary data.</text>
</comment>
<dbReference type="Proteomes" id="UP001165960">
    <property type="component" value="Unassembled WGS sequence"/>
</dbReference>
<keyword evidence="2" id="KW-1185">Reference proteome</keyword>
<reference evidence="1" key="1">
    <citation type="submission" date="2022-04" db="EMBL/GenBank/DDBJ databases">
        <title>Genome of the entomopathogenic fungus Entomophthora muscae.</title>
        <authorList>
            <person name="Elya C."/>
            <person name="Lovett B.R."/>
            <person name="Lee E."/>
            <person name="Macias A.M."/>
            <person name="Hajek A.E."/>
            <person name="De Bivort B.L."/>
            <person name="Kasson M.T."/>
            <person name="De Fine Licht H.H."/>
            <person name="Stajich J.E."/>
        </authorList>
    </citation>
    <scope>NUCLEOTIDE SEQUENCE</scope>
    <source>
        <strain evidence="1">Berkeley</strain>
    </source>
</reference>
<protein>
    <submittedName>
        <fullName evidence="1">Uncharacterized protein</fullName>
    </submittedName>
</protein>
<gene>
    <name evidence="1" type="ORF">DSO57_1009578</name>
</gene>